<accession>A0ABQ5PUK7</accession>
<keyword evidence="3" id="KW-1185">Reference proteome</keyword>
<organism evidence="2 3">
    <name type="scientific">Geothrix edaphica</name>
    <dbReference type="NCBI Taxonomy" id="2927976"/>
    <lineage>
        <taxon>Bacteria</taxon>
        <taxon>Pseudomonadati</taxon>
        <taxon>Acidobacteriota</taxon>
        <taxon>Holophagae</taxon>
        <taxon>Holophagales</taxon>
        <taxon>Holophagaceae</taxon>
        <taxon>Geothrix</taxon>
    </lineage>
</organism>
<dbReference type="Gene3D" id="1.10.620.20">
    <property type="entry name" value="Ribonucleotide Reductase, subunit A"/>
    <property type="match status" value="1"/>
</dbReference>
<gene>
    <name evidence="2" type="ORF">GETHED_05090</name>
</gene>
<dbReference type="InterPro" id="IPR011017">
    <property type="entry name" value="TRASH_dom"/>
</dbReference>
<dbReference type="RefSeq" id="WP_285606226.1">
    <property type="nucleotide sequence ID" value="NZ_BSDC01000001.1"/>
</dbReference>
<name>A0ABQ5PUK7_9BACT</name>
<dbReference type="InterPro" id="IPR007029">
    <property type="entry name" value="YHS_dom"/>
</dbReference>
<evidence type="ECO:0000313" key="3">
    <source>
        <dbReference type="Proteomes" id="UP001165044"/>
    </source>
</evidence>
<dbReference type="InterPro" id="IPR012348">
    <property type="entry name" value="RNR-like"/>
</dbReference>
<comment type="caution">
    <text evidence="2">The sequence shown here is derived from an EMBL/GenBank/DDBJ whole genome shotgun (WGS) entry which is preliminary data.</text>
</comment>
<evidence type="ECO:0000313" key="2">
    <source>
        <dbReference type="EMBL" id="GLH66145.1"/>
    </source>
</evidence>
<proteinExistence type="predicted"/>
<protein>
    <recommendedName>
        <fullName evidence="1">TRASH domain-containing protein</fullName>
    </recommendedName>
</protein>
<feature type="domain" description="TRASH" evidence="1">
    <location>
        <begin position="10"/>
        <end position="47"/>
    </location>
</feature>
<dbReference type="InterPro" id="IPR009078">
    <property type="entry name" value="Ferritin-like_SF"/>
</dbReference>
<dbReference type="SMART" id="SM00746">
    <property type="entry name" value="TRASH"/>
    <property type="match status" value="1"/>
</dbReference>
<evidence type="ECO:0000259" key="1">
    <source>
        <dbReference type="SMART" id="SM00746"/>
    </source>
</evidence>
<sequence>MSESKTFSKDPTCGMSVDEATALHSERDGKTYYFCSEMCQERFQSLSAGTTETCNG</sequence>
<dbReference type="EMBL" id="BSDC01000001">
    <property type="protein sequence ID" value="GLH66145.1"/>
    <property type="molecule type" value="Genomic_DNA"/>
</dbReference>
<dbReference type="SUPFAM" id="SSF47240">
    <property type="entry name" value="Ferritin-like"/>
    <property type="match status" value="1"/>
</dbReference>
<dbReference type="Pfam" id="PF04945">
    <property type="entry name" value="YHS"/>
    <property type="match status" value="1"/>
</dbReference>
<dbReference type="Proteomes" id="UP001165044">
    <property type="component" value="Unassembled WGS sequence"/>
</dbReference>
<reference evidence="2" key="1">
    <citation type="journal article" date="2023" name="Antonie Van Leeuwenhoek">
        <title>Mesoterricola silvestris gen. nov., sp. nov., Mesoterricola sediminis sp. nov., Geothrix oryzae sp. nov., Geothrix edaphica sp. nov., Geothrix rubra sp. nov., and Geothrix limicola sp. nov., six novel members of Acidobacteriota isolated from soils.</title>
        <authorList>
            <person name="Itoh H."/>
            <person name="Sugisawa Y."/>
            <person name="Mise K."/>
            <person name="Xu Z."/>
            <person name="Kuniyasu M."/>
            <person name="Ushijima N."/>
            <person name="Kawano K."/>
            <person name="Kobayashi E."/>
            <person name="Shiratori Y."/>
            <person name="Masuda Y."/>
            <person name="Senoo K."/>
        </authorList>
    </citation>
    <scope>NUCLEOTIDE SEQUENCE</scope>
    <source>
        <strain evidence="2">Red802</strain>
    </source>
</reference>